<sequence>MMGKKRVRVNNTPSRTKKARMDIANKLGFVEVKSANGRKIVRYYAKNLNNFENYISFSPIVKKATYSQPNVLNSSQNRSFKTSASLMFIDSDINELIDEAFATLLDEKEIYKGKGSGFSLEKIDGLLLSVYKYTPMDDTLNIQIPIRNIDNNTNTDNHED</sequence>
<reference evidence="1 2" key="1">
    <citation type="submission" date="2019-08" db="EMBL/GenBank/DDBJ databases">
        <title>Whole genome of Aphis craccivora.</title>
        <authorList>
            <person name="Voronova N.V."/>
            <person name="Shulinski R.S."/>
            <person name="Bandarenka Y.V."/>
            <person name="Zhorov D.G."/>
            <person name="Warner D."/>
        </authorList>
    </citation>
    <scope>NUCLEOTIDE SEQUENCE [LARGE SCALE GENOMIC DNA]</scope>
    <source>
        <strain evidence="1">180601</strain>
        <tissue evidence="1">Whole Body</tissue>
    </source>
</reference>
<dbReference type="Proteomes" id="UP000478052">
    <property type="component" value="Unassembled WGS sequence"/>
</dbReference>
<gene>
    <name evidence="1" type="ORF">FWK35_00019598</name>
</gene>
<organism evidence="1 2">
    <name type="scientific">Aphis craccivora</name>
    <name type="common">Cowpea aphid</name>
    <dbReference type="NCBI Taxonomy" id="307492"/>
    <lineage>
        <taxon>Eukaryota</taxon>
        <taxon>Metazoa</taxon>
        <taxon>Ecdysozoa</taxon>
        <taxon>Arthropoda</taxon>
        <taxon>Hexapoda</taxon>
        <taxon>Insecta</taxon>
        <taxon>Pterygota</taxon>
        <taxon>Neoptera</taxon>
        <taxon>Paraneoptera</taxon>
        <taxon>Hemiptera</taxon>
        <taxon>Sternorrhyncha</taxon>
        <taxon>Aphidomorpha</taxon>
        <taxon>Aphidoidea</taxon>
        <taxon>Aphididae</taxon>
        <taxon>Aphidini</taxon>
        <taxon>Aphis</taxon>
        <taxon>Aphis</taxon>
    </lineage>
</organism>
<dbReference type="EMBL" id="VUJU01008897">
    <property type="protein sequence ID" value="KAF0724427.1"/>
    <property type="molecule type" value="Genomic_DNA"/>
</dbReference>
<keyword evidence="2" id="KW-1185">Reference proteome</keyword>
<comment type="caution">
    <text evidence="1">The sequence shown here is derived from an EMBL/GenBank/DDBJ whole genome shotgun (WGS) entry which is preliminary data.</text>
</comment>
<evidence type="ECO:0000313" key="1">
    <source>
        <dbReference type="EMBL" id="KAF0724427.1"/>
    </source>
</evidence>
<dbReference type="OrthoDB" id="6625030at2759"/>
<proteinExistence type="predicted"/>
<name>A0A6G0WB18_APHCR</name>
<accession>A0A6G0WB18</accession>
<dbReference type="AlphaFoldDB" id="A0A6G0WB18"/>
<protein>
    <submittedName>
        <fullName evidence="1">Uncharacterized protein</fullName>
    </submittedName>
</protein>
<evidence type="ECO:0000313" key="2">
    <source>
        <dbReference type="Proteomes" id="UP000478052"/>
    </source>
</evidence>